<dbReference type="EMBL" id="MK072414">
    <property type="protein sequence ID" value="AYV84650.1"/>
    <property type="molecule type" value="Genomic_DNA"/>
</dbReference>
<gene>
    <name evidence="1" type="ORF">Hyperionvirus32_17</name>
</gene>
<proteinExistence type="predicted"/>
<name>A0A3G5ABS9_9VIRU</name>
<accession>A0A3G5ABS9</accession>
<sequence>MANQPAREAPAAGVVHAPVPVIVSDAKTLTQSLAYTITMGRANARIVVSVKSIPLYDGNWAHQIDYSNSCPGFDTPVSSRLRRKPIPLDWGISTIDGKDTLSFSSRIRMINSTTGPEEEGTRKQIDEVTHVLIPREIIKSITNFCDIYAWARHGLEFSPELKPFKDRIYAGGL</sequence>
<organism evidence="1">
    <name type="scientific">Hyperionvirus sp</name>
    <dbReference type="NCBI Taxonomy" id="2487770"/>
    <lineage>
        <taxon>Viruses</taxon>
        <taxon>Varidnaviria</taxon>
        <taxon>Bamfordvirae</taxon>
        <taxon>Nucleocytoviricota</taxon>
        <taxon>Megaviricetes</taxon>
        <taxon>Imitervirales</taxon>
        <taxon>Mimiviridae</taxon>
        <taxon>Klosneuvirinae</taxon>
    </lineage>
</organism>
<evidence type="ECO:0000313" key="1">
    <source>
        <dbReference type="EMBL" id="AYV84650.1"/>
    </source>
</evidence>
<protein>
    <submittedName>
        <fullName evidence="1">Uncharacterized protein</fullName>
    </submittedName>
</protein>
<reference evidence="1" key="1">
    <citation type="submission" date="2018-10" db="EMBL/GenBank/DDBJ databases">
        <title>Hidden diversity of soil giant viruses.</title>
        <authorList>
            <person name="Schulz F."/>
            <person name="Alteio L."/>
            <person name="Goudeau D."/>
            <person name="Ryan E.M."/>
            <person name="Malmstrom R.R."/>
            <person name="Blanchard J."/>
            <person name="Woyke T."/>
        </authorList>
    </citation>
    <scope>NUCLEOTIDE SEQUENCE</scope>
    <source>
        <strain evidence="1">HYV1</strain>
    </source>
</reference>